<evidence type="ECO:0000259" key="1">
    <source>
        <dbReference type="Pfam" id="PF01575"/>
    </source>
</evidence>
<dbReference type="GO" id="GO:0019171">
    <property type="term" value="F:(3R)-hydroxyacyl-[acyl-carrier-protein] dehydratase activity"/>
    <property type="evidence" value="ECO:0007669"/>
    <property type="project" value="TreeGrafter"/>
</dbReference>
<dbReference type="AlphaFoldDB" id="A0A0D0M1E2"/>
<dbReference type="GO" id="GO:0006633">
    <property type="term" value="P:fatty acid biosynthetic process"/>
    <property type="evidence" value="ECO:0007669"/>
    <property type="project" value="TreeGrafter"/>
</dbReference>
<evidence type="ECO:0000313" key="2">
    <source>
        <dbReference type="EMBL" id="KIQ35438.1"/>
    </source>
</evidence>
<organism evidence="2 3">
    <name type="scientific">Variovorax paradoxus</name>
    <dbReference type="NCBI Taxonomy" id="34073"/>
    <lineage>
        <taxon>Bacteria</taxon>
        <taxon>Pseudomonadati</taxon>
        <taxon>Pseudomonadota</taxon>
        <taxon>Betaproteobacteria</taxon>
        <taxon>Burkholderiales</taxon>
        <taxon>Comamonadaceae</taxon>
        <taxon>Variovorax</taxon>
    </lineage>
</organism>
<dbReference type="EMBL" id="JXQQ01000010">
    <property type="protein sequence ID" value="KIQ35438.1"/>
    <property type="molecule type" value="Genomic_DNA"/>
</dbReference>
<feature type="domain" description="MaoC-like" evidence="1">
    <location>
        <begin position="12"/>
        <end position="78"/>
    </location>
</feature>
<proteinExistence type="predicted"/>
<dbReference type="PANTHER" id="PTHR43437">
    <property type="entry name" value="HYDROXYACYL-THIOESTER DEHYDRATASE TYPE 2, MITOCHONDRIAL-RELATED"/>
    <property type="match status" value="1"/>
</dbReference>
<protein>
    <submittedName>
        <fullName evidence="2">Dehydratase</fullName>
    </submittedName>
</protein>
<reference evidence="2 3" key="1">
    <citation type="submission" date="2014-12" db="EMBL/GenBank/DDBJ databases">
        <title>16Stimator: statistical estimation of ribosomal gene copy numbers from draft genome assemblies.</title>
        <authorList>
            <person name="Perisin M.A."/>
            <person name="Vetter M."/>
            <person name="Gilbert J.A."/>
            <person name="Bergelson J."/>
        </authorList>
    </citation>
    <scope>NUCLEOTIDE SEQUENCE [LARGE SCALE GENOMIC DNA]</scope>
    <source>
        <strain evidence="2 3">MEDvA23</strain>
    </source>
</reference>
<gene>
    <name evidence="2" type="ORF">RT97_06300</name>
</gene>
<dbReference type="RefSeq" id="WP_042577872.1">
    <property type="nucleotide sequence ID" value="NZ_JXQQ01000010.1"/>
</dbReference>
<sequence length="148" mass="15861">MVEASETDRPDVGAGYRFSRTHTFDEEQVRAFSLAAGDDNPLHVDADYASGTRFGSLIASATHTTSLLMGLTATHLSPMGSVLGMNFSFDLLRAVKATESVLLEWVVTSVDSRPKGGLRLSLDGTMRALDGRTLVLAQGRVSFVPRTG</sequence>
<dbReference type="OrthoDB" id="9800237at2"/>
<comment type="caution">
    <text evidence="2">The sequence shown here is derived from an EMBL/GenBank/DDBJ whole genome shotgun (WGS) entry which is preliminary data.</text>
</comment>
<dbReference type="Pfam" id="PF01575">
    <property type="entry name" value="MaoC_dehydratas"/>
    <property type="match status" value="1"/>
</dbReference>
<dbReference type="Gene3D" id="3.10.129.10">
    <property type="entry name" value="Hotdog Thioesterase"/>
    <property type="match status" value="1"/>
</dbReference>
<dbReference type="PANTHER" id="PTHR43437:SF3">
    <property type="entry name" value="HYDROXYACYL-THIOESTER DEHYDRATASE TYPE 2, MITOCHONDRIAL"/>
    <property type="match status" value="1"/>
</dbReference>
<evidence type="ECO:0000313" key="3">
    <source>
        <dbReference type="Proteomes" id="UP000032067"/>
    </source>
</evidence>
<dbReference type="InterPro" id="IPR029069">
    <property type="entry name" value="HotDog_dom_sf"/>
</dbReference>
<accession>A0A0D0M1E2</accession>
<name>A0A0D0M1E2_VARPD</name>
<dbReference type="InterPro" id="IPR002539">
    <property type="entry name" value="MaoC-like_dom"/>
</dbReference>
<dbReference type="Proteomes" id="UP000032067">
    <property type="component" value="Unassembled WGS sequence"/>
</dbReference>
<dbReference type="SUPFAM" id="SSF54637">
    <property type="entry name" value="Thioesterase/thiol ester dehydrase-isomerase"/>
    <property type="match status" value="1"/>
</dbReference>
<dbReference type="InterPro" id="IPR050965">
    <property type="entry name" value="UPF0336/Enoyl-CoA_hydratase"/>
</dbReference>